<name>A0A9W7GB89_9STRA</name>
<accession>A0A9W7GB89</accession>
<evidence type="ECO:0008006" key="4">
    <source>
        <dbReference type="Google" id="ProtNLM"/>
    </source>
</evidence>
<dbReference type="PANTHER" id="PTHR21562">
    <property type="entry name" value="NOTUM-RELATED"/>
    <property type="match status" value="1"/>
</dbReference>
<dbReference type="Pfam" id="PF03283">
    <property type="entry name" value="PAE"/>
    <property type="match status" value="1"/>
</dbReference>
<organism evidence="2 3">
    <name type="scientific">Triparma columacea</name>
    <dbReference type="NCBI Taxonomy" id="722753"/>
    <lineage>
        <taxon>Eukaryota</taxon>
        <taxon>Sar</taxon>
        <taxon>Stramenopiles</taxon>
        <taxon>Ochrophyta</taxon>
        <taxon>Bolidophyceae</taxon>
        <taxon>Parmales</taxon>
        <taxon>Triparmaceae</taxon>
        <taxon>Triparma</taxon>
    </lineage>
</organism>
<evidence type="ECO:0000313" key="2">
    <source>
        <dbReference type="EMBL" id="GMI42454.1"/>
    </source>
</evidence>
<sequence>MSMILVLPVYFVLVSSVAPPLFNASELDQTELLDQIETSAVNLLKSWSTHTSFSDPAITTEGKGVPMTKIPVPESFKDSTMCLDGSPFFFYIRPGDPTRVALFLQGGGLCIERFDCEHRATTRQGSSNDWEEELYDESNILSQDPRSPLSNYTHVFMRYCSGDTWTGTNTLESGPGRYGLYFSGHNQVAAALSHLQTTLDFGSTPGSHFFLSGASAGGIGTNNNCDFVASTLGPNVSVKCSPQAGLFFPQDTTALWQSRLGVEGVTTNQIASVYLSRMFSSHHDASCVAHAIRSLDPASFCWEGSYLTPHISTPILVAQNFWDQLQIDNILCFQDNLKQASCPEDFLVDFKTHTIEQLTELSVKQQLGFFAPSCYMHTGNLCLFNTEDDDENVVVAGRTYLDAVKAFVEDGELTVSVDDCGGEGGDEDYVPCNEVCEMHCG</sequence>
<dbReference type="InterPro" id="IPR004963">
    <property type="entry name" value="PAE/NOTUM"/>
</dbReference>
<keyword evidence="1" id="KW-0732">Signal</keyword>
<dbReference type="OrthoDB" id="2015280at2759"/>
<dbReference type="Proteomes" id="UP001165065">
    <property type="component" value="Unassembled WGS sequence"/>
</dbReference>
<evidence type="ECO:0000313" key="3">
    <source>
        <dbReference type="Proteomes" id="UP001165065"/>
    </source>
</evidence>
<evidence type="ECO:0000256" key="1">
    <source>
        <dbReference type="SAM" id="SignalP"/>
    </source>
</evidence>
<reference evidence="3" key="1">
    <citation type="journal article" date="2023" name="Commun. Biol.">
        <title>Genome analysis of Parmales, the sister group of diatoms, reveals the evolutionary specialization of diatoms from phago-mixotrophs to photoautotrophs.</title>
        <authorList>
            <person name="Ban H."/>
            <person name="Sato S."/>
            <person name="Yoshikawa S."/>
            <person name="Yamada K."/>
            <person name="Nakamura Y."/>
            <person name="Ichinomiya M."/>
            <person name="Sato N."/>
            <person name="Blanc-Mathieu R."/>
            <person name="Endo H."/>
            <person name="Kuwata A."/>
            <person name="Ogata H."/>
        </authorList>
    </citation>
    <scope>NUCLEOTIDE SEQUENCE [LARGE SCALE GENOMIC DNA]</scope>
</reference>
<keyword evidence="3" id="KW-1185">Reference proteome</keyword>
<dbReference type="AlphaFoldDB" id="A0A9W7GB89"/>
<gene>
    <name evidence="2" type="ORF">TrCOL_g4792</name>
</gene>
<dbReference type="PANTHER" id="PTHR21562:SF83">
    <property type="entry name" value="PECTIN ACETYLESTERASE 4"/>
    <property type="match status" value="1"/>
</dbReference>
<dbReference type="EMBL" id="BRYA01000172">
    <property type="protein sequence ID" value="GMI42454.1"/>
    <property type="molecule type" value="Genomic_DNA"/>
</dbReference>
<dbReference type="GO" id="GO:0016787">
    <property type="term" value="F:hydrolase activity"/>
    <property type="evidence" value="ECO:0007669"/>
    <property type="project" value="InterPro"/>
</dbReference>
<protein>
    <recommendedName>
        <fullName evidence="4">Pectin acetylesterase</fullName>
    </recommendedName>
</protein>
<proteinExistence type="predicted"/>
<feature type="signal peptide" evidence="1">
    <location>
        <begin position="1"/>
        <end position="24"/>
    </location>
</feature>
<comment type="caution">
    <text evidence="2">The sequence shown here is derived from an EMBL/GenBank/DDBJ whole genome shotgun (WGS) entry which is preliminary data.</text>
</comment>
<feature type="chain" id="PRO_5040945128" description="Pectin acetylesterase" evidence="1">
    <location>
        <begin position="25"/>
        <end position="441"/>
    </location>
</feature>